<dbReference type="PANTHER" id="PTHR21028:SF2">
    <property type="entry name" value="CYTH DOMAIN-CONTAINING PROTEIN"/>
    <property type="match status" value="1"/>
</dbReference>
<dbReference type="AlphaFoldDB" id="A0A644X229"/>
<name>A0A644X229_9ZZZZ</name>
<dbReference type="Gene3D" id="2.40.320.10">
    <property type="entry name" value="Hypothetical Protein Pfu-838710-001"/>
    <property type="match status" value="1"/>
</dbReference>
<dbReference type="PANTHER" id="PTHR21028">
    <property type="entry name" value="SI:CH211-156B7.4"/>
    <property type="match status" value="1"/>
</dbReference>
<dbReference type="PROSITE" id="PS51707">
    <property type="entry name" value="CYTH"/>
    <property type="match status" value="1"/>
</dbReference>
<reference evidence="2" key="1">
    <citation type="submission" date="2019-08" db="EMBL/GenBank/DDBJ databases">
        <authorList>
            <person name="Kucharzyk K."/>
            <person name="Murdoch R.W."/>
            <person name="Higgins S."/>
            <person name="Loffler F."/>
        </authorList>
    </citation>
    <scope>NUCLEOTIDE SEQUENCE</scope>
</reference>
<organism evidence="2">
    <name type="scientific">bioreactor metagenome</name>
    <dbReference type="NCBI Taxonomy" id="1076179"/>
    <lineage>
        <taxon>unclassified sequences</taxon>
        <taxon>metagenomes</taxon>
        <taxon>ecological metagenomes</taxon>
    </lineage>
</organism>
<dbReference type="InterPro" id="IPR008173">
    <property type="entry name" value="Adenylyl_cyclase_CyaB"/>
</dbReference>
<evidence type="ECO:0000313" key="2">
    <source>
        <dbReference type="EMBL" id="MPM10215.1"/>
    </source>
</evidence>
<feature type="domain" description="CYTH" evidence="1">
    <location>
        <begin position="2"/>
        <end position="189"/>
    </location>
</feature>
<dbReference type="InterPro" id="IPR033469">
    <property type="entry name" value="CYTH-like_dom_sf"/>
</dbReference>
<dbReference type="Pfam" id="PF01928">
    <property type="entry name" value="CYTH"/>
    <property type="match status" value="1"/>
</dbReference>
<evidence type="ECO:0000259" key="1">
    <source>
        <dbReference type="PROSITE" id="PS51707"/>
    </source>
</evidence>
<dbReference type="SUPFAM" id="SSF55154">
    <property type="entry name" value="CYTH-like phosphatases"/>
    <property type="match status" value="1"/>
</dbReference>
<sequence>MGIEVELKAHVRDPISLKIELEALKGISSPRCEYKEDVYYCLPNEDALFRLRRESSGSTFSALEGQLVFTRKYKTLKDGIEVNQELEFTSHDSQFEQAHAFFLSLGYETYIRKTKRGYAYSYSISSELPALHLELVEVPPLGWFLEMEFVLTDETKVPVARTFLLNMLEMLGIDQADIESRYYMHLLASQSTG</sequence>
<protein>
    <recommendedName>
        <fullName evidence="1">CYTH domain-containing protein</fullName>
    </recommendedName>
</protein>
<gene>
    <name evidence="2" type="ORF">SDC9_56543</name>
</gene>
<proteinExistence type="predicted"/>
<comment type="caution">
    <text evidence="2">The sequence shown here is derived from an EMBL/GenBank/DDBJ whole genome shotgun (WGS) entry which is preliminary data.</text>
</comment>
<dbReference type="InterPro" id="IPR023577">
    <property type="entry name" value="CYTH_domain"/>
</dbReference>
<dbReference type="EMBL" id="VSSQ01001665">
    <property type="protein sequence ID" value="MPM10215.1"/>
    <property type="molecule type" value="Genomic_DNA"/>
</dbReference>
<accession>A0A644X229</accession>